<comment type="similarity">
    <text evidence="1">Belongs to the cystatin family.</text>
</comment>
<evidence type="ECO:0000259" key="4">
    <source>
        <dbReference type="SMART" id="SM00043"/>
    </source>
</evidence>
<protein>
    <submittedName>
        <fullName evidence="5">Cystatin-like</fullName>
    </submittedName>
</protein>
<dbReference type="InterPro" id="IPR018073">
    <property type="entry name" value="Prot_inh_cystat_CS"/>
</dbReference>
<name>A0A671KMP8_9TELE</name>
<feature type="signal peptide" evidence="3">
    <location>
        <begin position="1"/>
        <end position="19"/>
    </location>
</feature>
<dbReference type="GO" id="GO:0031982">
    <property type="term" value="C:vesicle"/>
    <property type="evidence" value="ECO:0007669"/>
    <property type="project" value="TreeGrafter"/>
</dbReference>
<dbReference type="AlphaFoldDB" id="A0A671KMP8"/>
<evidence type="ECO:0000313" key="5">
    <source>
        <dbReference type="Ensembl" id="ENSSANP00000008222.1"/>
    </source>
</evidence>
<keyword evidence="2" id="KW-1015">Disulfide bond</keyword>
<feature type="domain" description="Cystatin" evidence="4">
    <location>
        <begin position="20"/>
        <end position="126"/>
    </location>
</feature>
<feature type="chain" id="PRO_5025366192" evidence="3">
    <location>
        <begin position="20"/>
        <end position="137"/>
    </location>
</feature>
<dbReference type="PROSITE" id="PS00287">
    <property type="entry name" value="CYSTATIN"/>
    <property type="match status" value="1"/>
</dbReference>
<evidence type="ECO:0000256" key="1">
    <source>
        <dbReference type="ARBA" id="ARBA00009403"/>
    </source>
</evidence>
<proteinExistence type="inferred from homology"/>
<reference evidence="5" key="2">
    <citation type="submission" date="2025-09" db="UniProtKB">
        <authorList>
            <consortium name="Ensembl"/>
        </authorList>
    </citation>
    <scope>IDENTIFICATION</scope>
</reference>
<reference evidence="5" key="1">
    <citation type="submission" date="2025-08" db="UniProtKB">
        <authorList>
            <consortium name="Ensembl"/>
        </authorList>
    </citation>
    <scope>IDENTIFICATION</scope>
</reference>
<dbReference type="PANTHER" id="PTHR46186:SF12">
    <property type="entry name" value="CYSTATIN C (AMYLOID ANGIOPATHY AND CEREBRAL HEMORRHAGE)-RELATED"/>
    <property type="match status" value="1"/>
</dbReference>
<dbReference type="Proteomes" id="UP000472260">
    <property type="component" value="Unassembled WGS sequence"/>
</dbReference>
<sequence length="137" mass="15178">MYIKMIVSFLAVTLAVASAGMTGAPMDADINEEGVQNALQFAVAQYNRQSNDAFVRQVSEVIKVQKQVVSGLKYIFTVKVGRTNCRKGGVETLCTIHEDPSVAQVRHTVYLFTFLEFPLLKEIDPFLSFPSRSLSAK</sequence>
<dbReference type="SUPFAM" id="SSF54403">
    <property type="entry name" value="Cystatin/monellin"/>
    <property type="match status" value="1"/>
</dbReference>
<gene>
    <name evidence="5" type="primary">LOC107675574</name>
</gene>
<dbReference type="Gene3D" id="3.10.450.10">
    <property type="match status" value="1"/>
</dbReference>
<dbReference type="GO" id="GO:0005615">
    <property type="term" value="C:extracellular space"/>
    <property type="evidence" value="ECO:0007669"/>
    <property type="project" value="TreeGrafter"/>
</dbReference>
<evidence type="ECO:0000256" key="3">
    <source>
        <dbReference type="SAM" id="SignalP"/>
    </source>
</evidence>
<keyword evidence="6" id="KW-1185">Reference proteome</keyword>
<dbReference type="GO" id="GO:0004869">
    <property type="term" value="F:cysteine-type endopeptidase inhibitor activity"/>
    <property type="evidence" value="ECO:0007669"/>
    <property type="project" value="InterPro"/>
</dbReference>
<dbReference type="InterPro" id="IPR000010">
    <property type="entry name" value="Cystatin_dom"/>
</dbReference>
<dbReference type="PANTHER" id="PTHR46186">
    <property type="entry name" value="CYSTATIN"/>
    <property type="match status" value="1"/>
</dbReference>
<organism evidence="5 6">
    <name type="scientific">Sinocyclocheilus anshuiensis</name>
    <dbReference type="NCBI Taxonomy" id="1608454"/>
    <lineage>
        <taxon>Eukaryota</taxon>
        <taxon>Metazoa</taxon>
        <taxon>Chordata</taxon>
        <taxon>Craniata</taxon>
        <taxon>Vertebrata</taxon>
        <taxon>Euteleostomi</taxon>
        <taxon>Actinopterygii</taxon>
        <taxon>Neopterygii</taxon>
        <taxon>Teleostei</taxon>
        <taxon>Ostariophysi</taxon>
        <taxon>Cypriniformes</taxon>
        <taxon>Cyprinidae</taxon>
        <taxon>Cyprininae</taxon>
        <taxon>Sinocyclocheilus</taxon>
    </lineage>
</organism>
<dbReference type="Pfam" id="PF00031">
    <property type="entry name" value="Cystatin"/>
    <property type="match status" value="1"/>
</dbReference>
<dbReference type="FunFam" id="3.10.450.10:FF:000004">
    <property type="entry name" value="Cystatin C"/>
    <property type="match status" value="1"/>
</dbReference>
<dbReference type="Ensembl" id="ENSSANT00000008829.1">
    <property type="protein sequence ID" value="ENSSANP00000008222.1"/>
    <property type="gene ID" value="ENSSANG00000004686.1"/>
</dbReference>
<dbReference type="SMART" id="SM00043">
    <property type="entry name" value="CY"/>
    <property type="match status" value="1"/>
</dbReference>
<dbReference type="GO" id="GO:0005737">
    <property type="term" value="C:cytoplasm"/>
    <property type="evidence" value="ECO:0007669"/>
    <property type="project" value="TreeGrafter"/>
</dbReference>
<keyword evidence="3" id="KW-0732">Signal</keyword>
<dbReference type="CDD" id="cd00042">
    <property type="entry name" value="CY"/>
    <property type="match status" value="1"/>
</dbReference>
<dbReference type="InterPro" id="IPR046350">
    <property type="entry name" value="Cystatin_sf"/>
</dbReference>
<accession>A0A671KMP8</accession>
<evidence type="ECO:0000313" key="6">
    <source>
        <dbReference type="Proteomes" id="UP000472260"/>
    </source>
</evidence>
<evidence type="ECO:0000256" key="2">
    <source>
        <dbReference type="ARBA" id="ARBA00023157"/>
    </source>
</evidence>